<evidence type="ECO:0000313" key="6">
    <source>
        <dbReference type="Proteomes" id="UP000321580"/>
    </source>
</evidence>
<dbReference type="NCBIfam" id="TIGR04131">
    <property type="entry name" value="Bac_Flav_CTERM"/>
    <property type="match status" value="1"/>
</dbReference>
<proteinExistence type="predicted"/>
<organism evidence="5 6">
    <name type="scientific">Phaeodactylibacter luteus</name>
    <dbReference type="NCBI Taxonomy" id="1564516"/>
    <lineage>
        <taxon>Bacteria</taxon>
        <taxon>Pseudomonadati</taxon>
        <taxon>Bacteroidota</taxon>
        <taxon>Saprospiria</taxon>
        <taxon>Saprospirales</taxon>
        <taxon>Haliscomenobacteraceae</taxon>
        <taxon>Phaeodactylibacter</taxon>
    </lineage>
</organism>
<dbReference type="SUPFAM" id="SSF49854">
    <property type="entry name" value="Spermadhesin, CUB domain"/>
    <property type="match status" value="1"/>
</dbReference>
<protein>
    <submittedName>
        <fullName evidence="5">T9SS type B sorting domain-containing protein</fullName>
    </submittedName>
</protein>
<dbReference type="InterPro" id="IPR013783">
    <property type="entry name" value="Ig-like_fold"/>
</dbReference>
<dbReference type="InterPro" id="IPR000859">
    <property type="entry name" value="CUB_dom"/>
</dbReference>
<reference evidence="5 6" key="1">
    <citation type="submission" date="2019-08" db="EMBL/GenBank/DDBJ databases">
        <title>Genome of Phaeodactylibacter luteus.</title>
        <authorList>
            <person name="Bowman J.P."/>
        </authorList>
    </citation>
    <scope>NUCLEOTIDE SEQUENCE [LARGE SCALE GENOMIC DNA]</scope>
    <source>
        <strain evidence="5 6">KCTC 42180</strain>
    </source>
</reference>
<evidence type="ECO:0000256" key="2">
    <source>
        <dbReference type="ARBA" id="ARBA00023157"/>
    </source>
</evidence>
<evidence type="ECO:0000313" key="5">
    <source>
        <dbReference type="EMBL" id="TXB66489.1"/>
    </source>
</evidence>
<dbReference type="SMART" id="SM00042">
    <property type="entry name" value="CUB"/>
    <property type="match status" value="1"/>
</dbReference>
<feature type="domain" description="CUB" evidence="4">
    <location>
        <begin position="166"/>
        <end position="289"/>
    </location>
</feature>
<dbReference type="InterPro" id="IPR026341">
    <property type="entry name" value="T9SS_type_B"/>
</dbReference>
<dbReference type="EMBL" id="VOOR01000007">
    <property type="protein sequence ID" value="TXB66489.1"/>
    <property type="molecule type" value="Genomic_DNA"/>
</dbReference>
<dbReference type="Proteomes" id="UP000321580">
    <property type="component" value="Unassembled WGS sequence"/>
</dbReference>
<dbReference type="RefSeq" id="WP_147166278.1">
    <property type="nucleotide sequence ID" value="NZ_VOOR01000007.1"/>
</dbReference>
<gene>
    <name evidence="5" type="ORF">FRY97_04675</name>
</gene>
<dbReference type="Pfam" id="PF00431">
    <property type="entry name" value="CUB"/>
    <property type="match status" value="1"/>
</dbReference>
<keyword evidence="3" id="KW-0732">Signal</keyword>
<keyword evidence="1" id="KW-0677">Repeat</keyword>
<comment type="caution">
    <text evidence="5">The sequence shown here is derived from an EMBL/GenBank/DDBJ whole genome shotgun (WGS) entry which is preliminary data.</text>
</comment>
<accession>A0A5C6RXE2</accession>
<feature type="chain" id="PRO_5022666745" evidence="3">
    <location>
        <begin position="20"/>
        <end position="1531"/>
    </location>
</feature>
<dbReference type="Gene3D" id="2.60.40.10">
    <property type="entry name" value="Immunoglobulins"/>
    <property type="match status" value="1"/>
</dbReference>
<dbReference type="Pfam" id="PF13585">
    <property type="entry name" value="CHU_C"/>
    <property type="match status" value="1"/>
</dbReference>
<dbReference type="InterPro" id="IPR035914">
    <property type="entry name" value="Sperma_CUB_dom_sf"/>
</dbReference>
<dbReference type="PROSITE" id="PS01180">
    <property type="entry name" value="CUB"/>
    <property type="match status" value="1"/>
</dbReference>
<evidence type="ECO:0000259" key="4">
    <source>
        <dbReference type="PROSITE" id="PS01180"/>
    </source>
</evidence>
<evidence type="ECO:0000256" key="3">
    <source>
        <dbReference type="SAM" id="SignalP"/>
    </source>
</evidence>
<dbReference type="Gene3D" id="2.60.120.290">
    <property type="entry name" value="Spermadhesin, CUB domain"/>
    <property type="match status" value="1"/>
</dbReference>
<keyword evidence="2" id="KW-1015">Disulfide bond</keyword>
<name>A0A5C6RXE2_9BACT</name>
<sequence>MRLILRFIPLLFFASALTAQPVNDDCDGVIDLGTLPACTEDVYDNVGATASDIGFGNIPACFNGGSVQRDVFFSFTTTADLTDVTITLTGVTDGANGSILNPQINVYRGLCAFDNLADLGFCVSAADGEATAQVDILGLSPNTTYFIRVNDYSATGTPNSGDFTLCIDEYVPAINIGDSPGTSACFGTLYDSGGPEEDYGNGENNTFTITPANLFECLELEIQSFNIENNFDFLNVYAGPNTGSPLIASFTGASLDPIQLQASTTSVTIEFTSDGSATQAGFELTWNCSPIACDGSSIDNPTVINGLPFEDDGYTTCGAIATFAESPCGTAPFLNGEEFVFAYDSPGGFCATVSVTDAAPGTGLLILDGPPNDPETSCVGISETGTIQGANFEDAGTYYIVVARANGCTDFGLSITESDCNLEPSLENALCNPLNGCISPDALPSVFVFNQGFEDIAFNQGLNDGCWFNTGSTQPNYYWFTIEAQADGPFGFTVQADNPAEASDIDFQVWGPFTREQTCEDPDFVVNFIENNQPIRSSYAGGADPTGLASIHPVTGIEVLDEYDCAPDPNGNGDDFCRVIDCQEGEIYAVLINDWGDDIASGAISIDWIASDPDVLAPVTANIAVNDTAICSGESVALLVESSVSDITWLKDTATLSCLDCLDPIATPEETTNYVAIIDAVCYQDTVEVIVEVYDVDAGPDVTVCRNEEIEIIAGSNFLDATYEWDAPTGVTLSCTNCPNPTISADAPGDYVLTVTLFANGCTLEDQMTMTVLPQEAAQYEISDDLEICLGETVSIGGPGIAGVDITWSSSPEGFVSAQSNPAVTPDTTTRYYISAMNQECPLPTIDSVDVRVFIPPTITVANDTAVCQGDSLILGNTMLQSGVVYQWSGPSIIDNPANPNTLIFPQEEGTYTLTATRGACVETATVDVTITPIAIEVLAEDTLRICRGVDVVDLSASITPAAETPIWTSTQPGFDTLVAANITVSPESVSTYYAEVAVSGSCFRIDSVVVLVDSLPSDLSLAPLDTTICQGEIITLQSPIYEPGDFPGIDFQWGPQSGLETPDSLYNMILTGQDTIDYFRVSTLGVCEDTAFARVNVNRVPIITISPMDTTICPGDQVQFQVEVNGTATEQGWETNADQLSCDDCLDPTTLPLGNTTSFSYKATNGECPSEVSVQVEVLPTPPFELEGDMAICLGESITLIQGTDPDAVYTWTSTDPNFGTVADGALNITPTESHTYYVAATYGICEPVVDSVLVEVIGDVVIDIVPNDFIICPGDSTDINVAAIGGSSSDSYEWSGSDGSTFSGRSITVSPADSTVYVLNYISGGGCTELTDSVLIEVEDIVDLQDITITPDTVYVEGDDVALQAIYETTFDPANLTFTWRQVGPDSTFVIATGAGLDVIDYTLDNPGEYGLQVEITTAVGCTYILTIPVEVQEIKVNMPNAFTPNGDDTNDFFNFLISANPDKIEILEFKIFNRWGQVVYDNDTPETGWDGRFNGKDQPSEVYYYRVQLARPNGFELGTFQGDLTLAR</sequence>
<keyword evidence="6" id="KW-1185">Reference proteome</keyword>
<dbReference type="CDD" id="cd00041">
    <property type="entry name" value="CUB"/>
    <property type="match status" value="1"/>
</dbReference>
<feature type="signal peptide" evidence="3">
    <location>
        <begin position="1"/>
        <end position="19"/>
    </location>
</feature>
<dbReference type="PANTHER" id="PTHR24251">
    <property type="entry name" value="OVOCHYMASE-RELATED"/>
    <property type="match status" value="1"/>
</dbReference>
<dbReference type="OrthoDB" id="5726170at2"/>
<evidence type="ECO:0000256" key="1">
    <source>
        <dbReference type="ARBA" id="ARBA00022737"/>
    </source>
</evidence>
<dbReference type="PANTHER" id="PTHR24251:SF37">
    <property type="entry name" value="CUB DOMAIN-CONTAINING PROTEIN"/>
    <property type="match status" value="1"/>
</dbReference>